<name>A0AAE1B192_9GAST</name>
<sequence length="78" mass="9268">MYFTRSSLHLNVEYITRSYSRFHLLHAVVSSPERGVYHQELLWVPCTSHDRLFTWVWNISPEATVGSTYLTRCHQELL</sequence>
<dbReference type="AlphaFoldDB" id="A0AAE1B192"/>
<gene>
    <name evidence="1" type="ORF">RRG08_038533</name>
</gene>
<accession>A0AAE1B192</accession>
<evidence type="ECO:0000313" key="2">
    <source>
        <dbReference type="Proteomes" id="UP001283361"/>
    </source>
</evidence>
<comment type="caution">
    <text evidence="1">The sequence shown here is derived from an EMBL/GenBank/DDBJ whole genome shotgun (WGS) entry which is preliminary data.</text>
</comment>
<keyword evidence="2" id="KW-1185">Reference proteome</keyword>
<reference evidence="1" key="1">
    <citation type="journal article" date="2023" name="G3 (Bethesda)">
        <title>A reference genome for the long-term kleptoplast-retaining sea slug Elysia crispata morphotype clarki.</title>
        <authorList>
            <person name="Eastman K.E."/>
            <person name="Pendleton A.L."/>
            <person name="Shaikh M.A."/>
            <person name="Suttiyut T."/>
            <person name="Ogas R."/>
            <person name="Tomko P."/>
            <person name="Gavelis G."/>
            <person name="Widhalm J.R."/>
            <person name="Wisecaver J.H."/>
        </authorList>
    </citation>
    <scope>NUCLEOTIDE SEQUENCE</scope>
    <source>
        <strain evidence="1">ECLA1</strain>
    </source>
</reference>
<evidence type="ECO:0000313" key="1">
    <source>
        <dbReference type="EMBL" id="KAK3797964.1"/>
    </source>
</evidence>
<dbReference type="EMBL" id="JAWDGP010000728">
    <property type="protein sequence ID" value="KAK3797964.1"/>
    <property type="molecule type" value="Genomic_DNA"/>
</dbReference>
<organism evidence="1 2">
    <name type="scientific">Elysia crispata</name>
    <name type="common">lettuce slug</name>
    <dbReference type="NCBI Taxonomy" id="231223"/>
    <lineage>
        <taxon>Eukaryota</taxon>
        <taxon>Metazoa</taxon>
        <taxon>Spiralia</taxon>
        <taxon>Lophotrochozoa</taxon>
        <taxon>Mollusca</taxon>
        <taxon>Gastropoda</taxon>
        <taxon>Heterobranchia</taxon>
        <taxon>Euthyneura</taxon>
        <taxon>Panpulmonata</taxon>
        <taxon>Sacoglossa</taxon>
        <taxon>Placobranchoidea</taxon>
        <taxon>Plakobranchidae</taxon>
        <taxon>Elysia</taxon>
    </lineage>
</organism>
<dbReference type="Proteomes" id="UP001283361">
    <property type="component" value="Unassembled WGS sequence"/>
</dbReference>
<proteinExistence type="predicted"/>
<protein>
    <submittedName>
        <fullName evidence="1">Uncharacterized protein</fullName>
    </submittedName>
</protein>